<evidence type="ECO:0000256" key="1">
    <source>
        <dbReference type="ARBA" id="ARBA00022612"/>
    </source>
</evidence>
<organism evidence="6 7">
    <name type="scientific">candidate division CPR1 bacterium GW2011_GWC1_49_13</name>
    <dbReference type="NCBI Taxonomy" id="1618342"/>
    <lineage>
        <taxon>Bacteria</taxon>
        <taxon>candidate division CPR1</taxon>
    </lineage>
</organism>
<dbReference type="AlphaFoldDB" id="A0A0G1XSE9"/>
<dbReference type="GO" id="GO:0006508">
    <property type="term" value="P:proteolysis"/>
    <property type="evidence" value="ECO:0007669"/>
    <property type="project" value="UniProtKB-KW"/>
</dbReference>
<dbReference type="GO" id="GO:0008233">
    <property type="term" value="F:peptidase activity"/>
    <property type="evidence" value="ECO:0007669"/>
    <property type="project" value="UniProtKB-KW"/>
</dbReference>
<dbReference type="Pfam" id="PF04586">
    <property type="entry name" value="Peptidase_S78"/>
    <property type="match status" value="1"/>
</dbReference>
<evidence type="ECO:0000313" key="6">
    <source>
        <dbReference type="EMBL" id="KKW05512.1"/>
    </source>
</evidence>
<proteinExistence type="predicted"/>
<keyword evidence="3" id="KW-0378">Hydrolase</keyword>
<evidence type="ECO:0000313" key="7">
    <source>
        <dbReference type="Proteomes" id="UP000034119"/>
    </source>
</evidence>
<dbReference type="EMBL" id="LCPW01000017">
    <property type="protein sequence ID" value="KKW05512.1"/>
    <property type="molecule type" value="Genomic_DNA"/>
</dbReference>
<dbReference type="NCBIfam" id="TIGR01543">
    <property type="entry name" value="proheadase_HK97"/>
    <property type="match status" value="1"/>
</dbReference>
<dbReference type="Proteomes" id="UP000034119">
    <property type="component" value="Unassembled WGS sequence"/>
</dbReference>
<comment type="caution">
    <text evidence="6">The sequence shown here is derived from an EMBL/GenBank/DDBJ whole genome shotgun (WGS) entry which is preliminary data.</text>
</comment>
<dbReference type="InterPro" id="IPR006433">
    <property type="entry name" value="Prohead_protease"/>
</dbReference>
<accession>A0A0G1XSE9</accession>
<dbReference type="InterPro" id="IPR054613">
    <property type="entry name" value="Peptidase_S78_dom"/>
</dbReference>
<dbReference type="STRING" id="1618342.UY40_C0017G0005"/>
<feature type="domain" description="Prohead serine protease" evidence="5">
    <location>
        <begin position="15"/>
        <end position="165"/>
    </location>
</feature>
<keyword evidence="2 6" id="KW-0645">Protease</keyword>
<gene>
    <name evidence="6" type="ORF">UY40_C0017G0005</name>
</gene>
<evidence type="ECO:0000259" key="5">
    <source>
        <dbReference type="Pfam" id="PF04586"/>
    </source>
</evidence>
<feature type="region of interest" description="Disordered" evidence="4">
    <location>
        <begin position="170"/>
        <end position="195"/>
    </location>
</feature>
<keyword evidence="1" id="KW-1188">Viral release from host cell</keyword>
<evidence type="ECO:0000256" key="3">
    <source>
        <dbReference type="ARBA" id="ARBA00022801"/>
    </source>
</evidence>
<reference evidence="6 7" key="1">
    <citation type="journal article" date="2015" name="Nature">
        <title>rRNA introns, odd ribosomes, and small enigmatic genomes across a large radiation of phyla.</title>
        <authorList>
            <person name="Brown C.T."/>
            <person name="Hug L.A."/>
            <person name="Thomas B.C."/>
            <person name="Sharon I."/>
            <person name="Castelle C.J."/>
            <person name="Singh A."/>
            <person name="Wilkins M.J."/>
            <person name="Williams K.H."/>
            <person name="Banfield J.F."/>
        </authorList>
    </citation>
    <scope>NUCLEOTIDE SEQUENCE [LARGE SCALE GENOMIC DNA]</scope>
</reference>
<sequence>MNDEIERRSIFSELRIAKEEGKKPKIVGYAAVFEKKSMDMGGWREMVKPGAFQKTLKESDVHALWNHDPKYVLGRIKSGTLRLEEDKRGLMVEIDPPETSWAVDLMRSIERGDVDQMSFAFHAVKTTWNDSNPKEPLRELNEVKLLDVSPVTYPAYQQTSVAVREHLRSLEPEPGNPTRPEPEASHSQEPGVAHHSRIRKIGLLAKTFETTGVNA</sequence>
<name>A0A0G1XSE9_9BACT</name>
<evidence type="ECO:0000256" key="2">
    <source>
        <dbReference type="ARBA" id="ARBA00022670"/>
    </source>
</evidence>
<evidence type="ECO:0000256" key="4">
    <source>
        <dbReference type="SAM" id="MobiDB-lite"/>
    </source>
</evidence>
<protein>
    <submittedName>
        <fullName evidence="6">Phage prohead protease, HK97 family</fullName>
    </submittedName>
</protein>